<proteinExistence type="predicted"/>
<dbReference type="GO" id="GO:0016747">
    <property type="term" value="F:acyltransferase activity, transferring groups other than amino-acyl groups"/>
    <property type="evidence" value="ECO:0007669"/>
    <property type="project" value="InterPro"/>
</dbReference>
<evidence type="ECO:0000313" key="1">
    <source>
        <dbReference type="EMBL" id="WWD22627.1"/>
    </source>
</evidence>
<dbReference type="AlphaFoldDB" id="A0A5M6C5L6"/>
<dbReference type="PROSITE" id="PS51186">
    <property type="entry name" value="GNAT"/>
    <property type="match status" value="1"/>
</dbReference>
<organism evidence="1 2">
    <name type="scientific">Kwoniella shandongensis</name>
    <dbReference type="NCBI Taxonomy" id="1734106"/>
    <lineage>
        <taxon>Eukaryota</taxon>
        <taxon>Fungi</taxon>
        <taxon>Dikarya</taxon>
        <taxon>Basidiomycota</taxon>
        <taxon>Agaricomycotina</taxon>
        <taxon>Tremellomycetes</taxon>
        <taxon>Tremellales</taxon>
        <taxon>Cryptococcaceae</taxon>
        <taxon>Kwoniella</taxon>
    </lineage>
</organism>
<dbReference type="GeneID" id="43587703"/>
<dbReference type="Proteomes" id="UP000322225">
    <property type="component" value="Chromosome 14"/>
</dbReference>
<dbReference type="InterPro" id="IPR000182">
    <property type="entry name" value="GNAT_dom"/>
</dbReference>
<dbReference type="Gene3D" id="3.40.630.30">
    <property type="match status" value="1"/>
</dbReference>
<evidence type="ECO:0000313" key="2">
    <source>
        <dbReference type="Proteomes" id="UP000322225"/>
    </source>
</evidence>
<dbReference type="CDD" id="cd04301">
    <property type="entry name" value="NAT_SF"/>
    <property type="match status" value="1"/>
</dbReference>
<dbReference type="RefSeq" id="XP_031861990.1">
    <property type="nucleotide sequence ID" value="XM_032003577.1"/>
</dbReference>
<gene>
    <name evidence="1" type="ORF">CI109_107120</name>
</gene>
<name>A0A5M6C5L6_9TREE</name>
<dbReference type="OrthoDB" id="630895at2759"/>
<keyword evidence="2" id="KW-1185">Reference proteome</keyword>
<dbReference type="InterPro" id="IPR016181">
    <property type="entry name" value="Acyl_CoA_acyltransferase"/>
</dbReference>
<dbReference type="EMBL" id="CP144064">
    <property type="protein sequence ID" value="WWD22627.1"/>
    <property type="molecule type" value="Genomic_DNA"/>
</dbReference>
<reference evidence="1" key="2">
    <citation type="submission" date="2024-01" db="EMBL/GenBank/DDBJ databases">
        <title>Comparative genomics of Cryptococcus and Kwoniella reveals pathogenesis evolution and contrasting modes of karyotype evolution via chromosome fusion or intercentromeric recombination.</title>
        <authorList>
            <person name="Coelho M.A."/>
            <person name="David-Palma M."/>
            <person name="Shea T."/>
            <person name="Bowers K."/>
            <person name="McGinley-Smith S."/>
            <person name="Mohammad A.W."/>
            <person name="Gnirke A."/>
            <person name="Yurkov A.M."/>
            <person name="Nowrousian M."/>
            <person name="Sun S."/>
            <person name="Cuomo C.A."/>
            <person name="Heitman J."/>
        </authorList>
    </citation>
    <scope>NUCLEOTIDE SEQUENCE</scope>
    <source>
        <strain evidence="1">CBS 12478</strain>
    </source>
</reference>
<protein>
    <submittedName>
        <fullName evidence="1">Uncharacterized protein</fullName>
    </submittedName>
</protein>
<dbReference type="SUPFAM" id="SSF55729">
    <property type="entry name" value="Acyl-CoA N-acyltransferases (Nat)"/>
    <property type="match status" value="1"/>
</dbReference>
<dbReference type="Pfam" id="PF13302">
    <property type="entry name" value="Acetyltransf_3"/>
    <property type="match status" value="1"/>
</dbReference>
<accession>A0A5M6C5L6</accession>
<dbReference type="PANTHER" id="PTHR43792:SF16">
    <property type="entry name" value="N-ACETYLTRANSFERASE DOMAIN-CONTAINING PROTEIN"/>
    <property type="match status" value="1"/>
</dbReference>
<dbReference type="PANTHER" id="PTHR43792">
    <property type="entry name" value="GNAT FAMILY, PUTATIVE (AFU_ORTHOLOGUE AFUA_3G00765)-RELATED-RELATED"/>
    <property type="match status" value="1"/>
</dbReference>
<dbReference type="KEGG" id="ksn:43587703"/>
<dbReference type="InterPro" id="IPR051531">
    <property type="entry name" value="N-acetyltransferase"/>
</dbReference>
<reference evidence="1" key="1">
    <citation type="submission" date="2017-08" db="EMBL/GenBank/DDBJ databases">
        <authorList>
            <person name="Cuomo C."/>
            <person name="Billmyre B."/>
            <person name="Heitman J."/>
        </authorList>
    </citation>
    <scope>NUCLEOTIDE SEQUENCE</scope>
    <source>
        <strain evidence="1">CBS 12478</strain>
    </source>
</reference>
<sequence length="222" mass="24616">MTVYDRDNGDESQSCPVLLDEEGEPYIPLKGVPDFRLTPWRESDIDDLINISNKPEVEKWAVFRDIPYTHSSAQRDIITHLPLHRTYLQSLISALPTPLPPVLPTGRKFPLGAVRQTSTGRLVGSISLGESVHQPGNWEVSYQLDPDYHGKGIGKGMIKAAVGFATWVGVKRVLAFCEKANQASAGALRSAGFKQFMEVDIPLPEHMGGRVRPVLFFEHVAE</sequence>